<name>A0A0F9DQR0_9ZZZZ</name>
<dbReference type="InterPro" id="IPR014776">
    <property type="entry name" value="4pyrrole_Mease_sub2"/>
</dbReference>
<protein>
    <submittedName>
        <fullName evidence="1">Uncharacterized protein</fullName>
    </submittedName>
</protein>
<feature type="non-terminal residue" evidence="1">
    <location>
        <position position="1"/>
    </location>
</feature>
<dbReference type="GO" id="GO:0008168">
    <property type="term" value="F:methyltransferase activity"/>
    <property type="evidence" value="ECO:0007669"/>
    <property type="project" value="InterPro"/>
</dbReference>
<organism evidence="1">
    <name type="scientific">marine sediment metagenome</name>
    <dbReference type="NCBI Taxonomy" id="412755"/>
    <lineage>
        <taxon>unclassified sequences</taxon>
        <taxon>metagenomes</taxon>
        <taxon>ecological metagenomes</taxon>
    </lineage>
</organism>
<accession>A0A0F9DQR0</accession>
<dbReference type="AlphaFoldDB" id="A0A0F9DQR0"/>
<sequence>IAPKCRVLLGREMTKIHEEFIEGIPDALLTELSGRAKIVGEFSCFIRTRV</sequence>
<reference evidence="1" key="1">
    <citation type="journal article" date="2015" name="Nature">
        <title>Complex archaea that bridge the gap between prokaryotes and eukaryotes.</title>
        <authorList>
            <person name="Spang A."/>
            <person name="Saw J.H."/>
            <person name="Jorgensen S.L."/>
            <person name="Zaremba-Niedzwiedzka K."/>
            <person name="Martijn J."/>
            <person name="Lind A.E."/>
            <person name="van Eijk R."/>
            <person name="Schleper C."/>
            <person name="Guy L."/>
            <person name="Ettema T.J."/>
        </authorList>
    </citation>
    <scope>NUCLEOTIDE SEQUENCE</scope>
</reference>
<evidence type="ECO:0000313" key="1">
    <source>
        <dbReference type="EMBL" id="KKL64054.1"/>
    </source>
</evidence>
<dbReference type="Gene3D" id="3.30.950.10">
    <property type="entry name" value="Methyltransferase, Cobalt-precorrin-4 Transmethylase, Domain 2"/>
    <property type="match status" value="1"/>
</dbReference>
<comment type="caution">
    <text evidence="1">The sequence shown here is derived from an EMBL/GenBank/DDBJ whole genome shotgun (WGS) entry which is preliminary data.</text>
</comment>
<proteinExistence type="predicted"/>
<gene>
    <name evidence="1" type="ORF">LCGC14_2168900</name>
</gene>
<dbReference type="EMBL" id="LAZR01027963">
    <property type="protein sequence ID" value="KKL64054.1"/>
    <property type="molecule type" value="Genomic_DNA"/>
</dbReference>